<feature type="compositionally biased region" description="Basic and acidic residues" evidence="1">
    <location>
        <begin position="487"/>
        <end position="511"/>
    </location>
</feature>
<gene>
    <name evidence="2" type="ORF">K493DRAFT_82887</name>
</gene>
<evidence type="ECO:0000256" key="1">
    <source>
        <dbReference type="SAM" id="MobiDB-lite"/>
    </source>
</evidence>
<accession>A0A1Y1XLR6</accession>
<feature type="region of interest" description="Disordered" evidence="1">
    <location>
        <begin position="306"/>
        <end position="526"/>
    </location>
</feature>
<feature type="compositionally biased region" description="Polar residues" evidence="1">
    <location>
        <begin position="16"/>
        <end position="25"/>
    </location>
</feature>
<feature type="compositionally biased region" description="Basic and acidic residues" evidence="1">
    <location>
        <begin position="335"/>
        <end position="345"/>
    </location>
</feature>
<name>A0A1Y1XLR6_9FUNG</name>
<organism evidence="2 3">
    <name type="scientific">Basidiobolus meristosporus CBS 931.73</name>
    <dbReference type="NCBI Taxonomy" id="1314790"/>
    <lineage>
        <taxon>Eukaryota</taxon>
        <taxon>Fungi</taxon>
        <taxon>Fungi incertae sedis</taxon>
        <taxon>Zoopagomycota</taxon>
        <taxon>Entomophthoromycotina</taxon>
        <taxon>Basidiobolomycetes</taxon>
        <taxon>Basidiobolales</taxon>
        <taxon>Basidiobolaceae</taxon>
        <taxon>Basidiobolus</taxon>
    </lineage>
</organism>
<feature type="region of interest" description="Disordered" evidence="1">
    <location>
        <begin position="543"/>
        <end position="576"/>
    </location>
</feature>
<feature type="compositionally biased region" description="Acidic residues" evidence="1">
    <location>
        <begin position="411"/>
        <end position="423"/>
    </location>
</feature>
<dbReference type="Proteomes" id="UP000193498">
    <property type="component" value="Unassembled WGS sequence"/>
</dbReference>
<dbReference type="STRING" id="1314790.A0A1Y1XLR6"/>
<protein>
    <submittedName>
        <fullName evidence="2">Uncharacterized protein</fullName>
    </submittedName>
</protein>
<dbReference type="EMBL" id="MCFE01000566">
    <property type="protein sequence ID" value="ORX86635.1"/>
    <property type="molecule type" value="Genomic_DNA"/>
</dbReference>
<feature type="compositionally biased region" description="Polar residues" evidence="1">
    <location>
        <begin position="393"/>
        <end position="406"/>
    </location>
</feature>
<evidence type="ECO:0000313" key="2">
    <source>
        <dbReference type="EMBL" id="ORX86635.1"/>
    </source>
</evidence>
<feature type="compositionally biased region" description="Acidic residues" evidence="1">
    <location>
        <begin position="512"/>
        <end position="522"/>
    </location>
</feature>
<feature type="compositionally biased region" description="Polar residues" evidence="1">
    <location>
        <begin position="347"/>
        <end position="382"/>
    </location>
</feature>
<feature type="compositionally biased region" description="Acidic residues" evidence="1">
    <location>
        <begin position="443"/>
        <end position="452"/>
    </location>
</feature>
<feature type="compositionally biased region" description="Basic and acidic residues" evidence="1">
    <location>
        <begin position="567"/>
        <end position="576"/>
    </location>
</feature>
<feature type="compositionally biased region" description="Basic and acidic residues" evidence="1">
    <location>
        <begin position="265"/>
        <end position="274"/>
    </location>
</feature>
<feature type="compositionally biased region" description="Low complexity" evidence="1">
    <location>
        <begin position="148"/>
        <end position="161"/>
    </location>
</feature>
<sequence>MPPKTPRKPRGEIPSTPKTGLRNLTSPPISSRLRSRLRKNENPIEEPSSPSKESRTPLPRGKLNLAEAEPQTPAARSSRNASESRAKTQPVARVSKVAEASAATPKTTLRPRGRLPKEKQEQPVDDQTVNAAESEQTEIASQNEEPEQSTPSTPQLTSPPLVKRLRSRARKTEPRPTIAEPLSAKTPATSRRGRKAATLETPAPVTRAQKEEMPKRNLISDLVQSQEESDENKEDEISIVATLGDNRSIPLDVKSPFKPGTPEAKPFKSAERARQSPLFNDEFNSPLGPKGDAILEDDILIQRTTSTSVKIGAGSNQTTPQSVRKDITTTTVRSSLEDAEMKITEEVTVSQESVQNDTVISGTSDIGSPESTTQEQDATKATTPEPESPKAASKQTTPKSNSTGTHQIFDEQPDNESDEEMEDVAQNAPTSDVGEYAQPSEPENSDSDDDAPEAISMSTGKSSALEAKRQEREAAQLLAEQQKSKRREVDTKLKKQKAAKKDRMSQKKLPEIEFEPEEEAEPLEIPTTLPLEMLEMVADMDATKPAEKKPVKHGKHTRLDDLEELEETSRKQKRVKGEKNIGNIKVVSLTNQAKSKPVPESISDFKSQHFYGDRVKRKDAVLNMSQKRKVAMKFRRS</sequence>
<feature type="region of interest" description="Disordered" evidence="1">
    <location>
        <begin position="248"/>
        <end position="290"/>
    </location>
</feature>
<feature type="region of interest" description="Disordered" evidence="1">
    <location>
        <begin position="1"/>
        <end position="217"/>
    </location>
</feature>
<dbReference type="AlphaFoldDB" id="A0A1Y1XLR6"/>
<comment type="caution">
    <text evidence="2">The sequence shown here is derived from an EMBL/GenBank/DDBJ whole genome shotgun (WGS) entry which is preliminary data.</text>
</comment>
<keyword evidence="3" id="KW-1185">Reference proteome</keyword>
<evidence type="ECO:0000313" key="3">
    <source>
        <dbReference type="Proteomes" id="UP000193498"/>
    </source>
</evidence>
<dbReference type="InParanoid" id="A0A1Y1XLR6"/>
<proteinExistence type="predicted"/>
<feature type="compositionally biased region" description="Polar residues" evidence="1">
    <location>
        <begin position="125"/>
        <end position="143"/>
    </location>
</feature>
<dbReference type="OrthoDB" id="2440732at2759"/>
<feature type="compositionally biased region" description="Polar residues" evidence="1">
    <location>
        <begin position="306"/>
        <end position="334"/>
    </location>
</feature>
<feature type="compositionally biased region" description="Low complexity" evidence="1">
    <location>
        <begin position="74"/>
        <end position="83"/>
    </location>
</feature>
<reference evidence="2 3" key="1">
    <citation type="submission" date="2016-07" db="EMBL/GenBank/DDBJ databases">
        <title>Pervasive Adenine N6-methylation of Active Genes in Fungi.</title>
        <authorList>
            <consortium name="DOE Joint Genome Institute"/>
            <person name="Mondo S.J."/>
            <person name="Dannebaum R.O."/>
            <person name="Kuo R.C."/>
            <person name="Labutti K."/>
            <person name="Haridas S."/>
            <person name="Kuo A."/>
            <person name="Salamov A."/>
            <person name="Ahrendt S.R."/>
            <person name="Lipzen A."/>
            <person name="Sullivan W."/>
            <person name="Andreopoulos W.B."/>
            <person name="Clum A."/>
            <person name="Lindquist E."/>
            <person name="Daum C."/>
            <person name="Ramamoorthy G.K."/>
            <person name="Gryganskyi A."/>
            <person name="Culley D."/>
            <person name="Magnuson J.K."/>
            <person name="James T.Y."/>
            <person name="O'Malley M.A."/>
            <person name="Stajich J.E."/>
            <person name="Spatafora J.W."/>
            <person name="Visel A."/>
            <person name="Grigoriev I.V."/>
        </authorList>
    </citation>
    <scope>NUCLEOTIDE SEQUENCE [LARGE SCALE GENOMIC DNA]</scope>
    <source>
        <strain evidence="2 3">CBS 931.73</strain>
    </source>
</reference>